<dbReference type="GO" id="GO:0003723">
    <property type="term" value="F:RNA binding"/>
    <property type="evidence" value="ECO:0007669"/>
    <property type="project" value="InterPro"/>
</dbReference>
<feature type="transmembrane region" description="Helical" evidence="9">
    <location>
        <begin position="167"/>
        <end position="188"/>
    </location>
</feature>
<feature type="transmembrane region" description="Helical" evidence="9">
    <location>
        <begin position="194"/>
        <end position="216"/>
    </location>
</feature>
<feature type="domain" description="RdRp catalytic" evidence="10">
    <location>
        <begin position="1343"/>
        <end position="1475"/>
    </location>
</feature>
<keyword evidence="3" id="KW-0548">Nucleotidyltransferase</keyword>
<keyword evidence="1" id="KW-0645">Protease</keyword>
<accession>A0A1L3KGZ8</accession>
<evidence type="ECO:0000313" key="12">
    <source>
        <dbReference type="EMBL" id="APG76687.1"/>
    </source>
</evidence>
<evidence type="ECO:0000256" key="8">
    <source>
        <dbReference type="ARBA" id="ARBA00022953"/>
    </source>
</evidence>
<keyword evidence="6" id="KW-0788">Thiol protease</keyword>
<dbReference type="InterPro" id="IPR027417">
    <property type="entry name" value="P-loop_NTPase"/>
</dbReference>
<keyword evidence="9" id="KW-1133">Transmembrane helix</keyword>
<protein>
    <submittedName>
        <fullName evidence="12">Uncharacterized protein</fullName>
    </submittedName>
</protein>
<evidence type="ECO:0000256" key="2">
    <source>
        <dbReference type="ARBA" id="ARBA00022679"/>
    </source>
</evidence>
<evidence type="ECO:0000259" key="10">
    <source>
        <dbReference type="PROSITE" id="PS50507"/>
    </source>
</evidence>
<dbReference type="InterPro" id="IPR004004">
    <property type="entry name" value="Helic/Pol/Pept_Calicivir-typ"/>
</dbReference>
<dbReference type="PROSITE" id="PS51218">
    <property type="entry name" value="SF3_HELICASE_2"/>
    <property type="match status" value="1"/>
</dbReference>
<dbReference type="InterPro" id="IPR043128">
    <property type="entry name" value="Rev_trsase/Diguanyl_cyclase"/>
</dbReference>
<dbReference type="SUPFAM" id="SSF52540">
    <property type="entry name" value="P-loop containing nucleoside triphosphate hydrolases"/>
    <property type="match status" value="1"/>
</dbReference>
<evidence type="ECO:0000256" key="1">
    <source>
        <dbReference type="ARBA" id="ARBA00022670"/>
    </source>
</evidence>
<proteinExistence type="predicted"/>
<dbReference type="Pfam" id="PF00910">
    <property type="entry name" value="RNA_helicase"/>
    <property type="match status" value="1"/>
</dbReference>
<dbReference type="GO" id="GO:0006351">
    <property type="term" value="P:DNA-templated transcription"/>
    <property type="evidence" value="ECO:0007669"/>
    <property type="project" value="InterPro"/>
</dbReference>
<keyword evidence="9" id="KW-0472">Membrane</keyword>
<dbReference type="GO" id="GO:0003724">
    <property type="term" value="F:RNA helicase activity"/>
    <property type="evidence" value="ECO:0007669"/>
    <property type="project" value="InterPro"/>
</dbReference>
<organism evidence="12">
    <name type="scientific">Beihai picorna-like virus 78</name>
    <dbReference type="NCBI Taxonomy" id="1922625"/>
    <lineage>
        <taxon>Viruses</taxon>
        <taxon>Riboviria</taxon>
    </lineage>
</organism>
<keyword evidence="2" id="KW-0808">Transferase</keyword>
<keyword evidence="4" id="KW-0547">Nucleotide-binding</keyword>
<dbReference type="EMBL" id="KX883307">
    <property type="protein sequence ID" value="APG76687.1"/>
    <property type="molecule type" value="Genomic_RNA"/>
</dbReference>
<feature type="transmembrane region" description="Helical" evidence="9">
    <location>
        <begin position="732"/>
        <end position="753"/>
    </location>
</feature>
<dbReference type="CDD" id="cd23194">
    <property type="entry name" value="Dicistroviridae_RdRp"/>
    <property type="match status" value="1"/>
</dbReference>
<evidence type="ECO:0000256" key="9">
    <source>
        <dbReference type="SAM" id="Phobius"/>
    </source>
</evidence>
<dbReference type="InterPro" id="IPR043504">
    <property type="entry name" value="Peptidase_S1_PA_chymotrypsin"/>
</dbReference>
<keyword evidence="9" id="KW-0812">Transmembrane</keyword>
<dbReference type="GO" id="GO:0008234">
    <property type="term" value="F:cysteine-type peptidase activity"/>
    <property type="evidence" value="ECO:0007669"/>
    <property type="project" value="UniProtKB-KW"/>
</dbReference>
<feature type="domain" description="SF3 helicase" evidence="11">
    <location>
        <begin position="361"/>
        <end position="540"/>
    </location>
</feature>
<evidence type="ECO:0000256" key="3">
    <source>
        <dbReference type="ARBA" id="ARBA00022695"/>
    </source>
</evidence>
<dbReference type="InterPro" id="IPR009003">
    <property type="entry name" value="Peptidase_S1_PA"/>
</dbReference>
<keyword evidence="5" id="KW-0378">Hydrolase</keyword>
<dbReference type="Gene3D" id="2.40.10.10">
    <property type="entry name" value="Trypsin-like serine proteases"/>
    <property type="match status" value="1"/>
</dbReference>
<dbReference type="GO" id="GO:0005524">
    <property type="term" value="F:ATP binding"/>
    <property type="evidence" value="ECO:0007669"/>
    <property type="project" value="UniProtKB-KW"/>
</dbReference>
<dbReference type="GO" id="GO:0039694">
    <property type="term" value="P:viral RNA genome replication"/>
    <property type="evidence" value="ECO:0007669"/>
    <property type="project" value="InterPro"/>
</dbReference>
<reference evidence="12" key="1">
    <citation type="journal article" date="2016" name="Nature">
        <title>Redefining the invertebrate RNA virosphere.</title>
        <authorList>
            <person name="Shi M."/>
            <person name="Lin X.D."/>
            <person name="Tian J.H."/>
            <person name="Chen L.J."/>
            <person name="Chen X."/>
            <person name="Li C.X."/>
            <person name="Qin X.C."/>
            <person name="Li J."/>
            <person name="Cao J.P."/>
            <person name="Eden J.S."/>
            <person name="Buchmann J."/>
            <person name="Wang W."/>
            <person name="Xu J."/>
            <person name="Holmes E.C."/>
            <person name="Zhang Y.Z."/>
        </authorList>
    </citation>
    <scope>NUCLEOTIDE SEQUENCE</scope>
    <source>
        <strain evidence="12">BHBei73249</strain>
    </source>
</reference>
<dbReference type="Gene3D" id="3.30.70.270">
    <property type="match status" value="1"/>
</dbReference>
<dbReference type="InterPro" id="IPR000605">
    <property type="entry name" value="Helicase_SF3_ssDNA/RNA_vir"/>
</dbReference>
<dbReference type="InterPro" id="IPR001205">
    <property type="entry name" value="RNA-dir_pol_C"/>
</dbReference>
<evidence type="ECO:0000256" key="7">
    <source>
        <dbReference type="ARBA" id="ARBA00022840"/>
    </source>
</evidence>
<keyword evidence="7" id="KW-0067">ATP-binding</keyword>
<dbReference type="PRINTS" id="PR00918">
    <property type="entry name" value="CALICVIRUSNS"/>
</dbReference>
<dbReference type="InterPro" id="IPR043502">
    <property type="entry name" value="DNA/RNA_pol_sf"/>
</dbReference>
<dbReference type="InterPro" id="IPR014759">
    <property type="entry name" value="Helicase_SF3_ssRNA_vir"/>
</dbReference>
<dbReference type="GO" id="GO:0003968">
    <property type="term" value="F:RNA-directed RNA polymerase activity"/>
    <property type="evidence" value="ECO:0007669"/>
    <property type="project" value="InterPro"/>
</dbReference>
<sequence>MEHPSVIPTWLEIGLGVLNYDFYKMSNLAKSQSGFVCKQIISRAEARAEREAYQRYCAKLRYKAARRAIPKPIRQKAVRLNRRLKEEAAFLCASLDSSDLEPQSGLSYLSSVAGIATNLISGSSLLGAASSVQESTKRVADSVETASTSLSNLLDTIRVKIEEFATAAKTIMGLWWVVPVGLLMYAVYREYGSMPLIAIGLPLLFAKILGSTWAYASKFFGGLQPQDSGEVAALLATLVCSCFVPYKSEVQFTGEILKRVGSFDRSVEGFKSLFEYGMKYAEKLINAFLSLFTESELHLTDRSDALLRQWMLKVDSFERVCRSGNPTLDQLQEAVQLQIEGIGFRQVLRTPHALAACNRYTERIGVLLQAHRGALNAANAFRQQPVFLVFGGLSGVGKTSLLKNFGTLALLVAGETTAKEAVTNLWQKGTTQFWNGYVGQKCLVLDDCFQEKPMPGKDDSEYMQIIRSVGNWAYPLNYADLESKGRFYFNSPLMIGTTNLVSVKDVAGAVVNCPEAVVRRIQYGYWIEPHPDWSRDGRLDYARVEKEFATRMSNLPESCGLRDIVNCFPWEAWRAIPHDFAGQLNTGAPPMDLSQLVFDIGDELKARKGHHYTSVAALESWLQKVENASNDLAPQGGVKMGDLWQYAVNSTAFVEDLEDRQRREHQEYDRQHHTYLQTVLGIFKNIAVGFLHLAKAVAVAPTMTATGVISTLEKLNEVCDGLIAKASREEGLAMAIAFPLGAALGVFVGTHIFLGIYRVIGMVAGLAWSAVKQIVELLFGSRKQRRAAYASNLSFEKQSNVKEGPVKAKANFTFKRIGEEQLGVPPKDPQQDYIYENTYKLVVDDCNDPQSQVVGQVQFIEGNLAVMPEHFRRHLRERRSPGDVLWFLAVTPGGFKFKLTVETFLAFRGVKLPGVDLEFVRFDVRTLKSHRSIMSYLLDERQMAALLKCTNTVVRLDVAELVHSKGGVYVQRTSHRSDCLRYVSNMKIGGMDAECLVEYKAQTKEGDCGAPLCIAENRYYGGRSYIGFHVAGSTGVYRYGYATYVTLENAQAAAKVLGCYRDRFHEDLEQRGINLQPVDAEEQSGIVGDGKLVSGSFLLIGKVDKPLSMAGKTALKASPLQEDGIFGEPPTMPAILRPIRGPDGEIISPMVQGLKAYQSDLEYRDVALIDGIVELATKKHLEVTKYAPRFLLTPEEAVVGVEGLKLKKIARDTSAGYPYRLDGTVGKKAFFGETGDYQLDGPEWEALRERALYVVDSAKQGIRLAHVFTDFLKDELRPLHKVESVATRVISGAPLDYVIAVRMYFGAFLASMFSSHTESGMAPGINHYTEWHRLATRLLEKGDRVFGGDFSRFDSSEQPYVHMKILEYINRWYARNPDHSAEDDRVREILWLDLIHSRHLSGDSHTLQYVVQWNKSLPSGHPLTTPVNSLYSLITLTACYVHATGDIKDMWDKVFINTFGDDNVCSVSETVSEVFNQVTVSKLMKDIFNLTYTSDKKGAELIPYEDIEKVTFLKRSFKRDGHMGSGGWVGPLARDSFLYIPYWYRNNRDPQGDLLRNIEHMLGELCLHEPDEWDKYYQPLFAWASYNDLTLPFSNREAARDWISTRTDVWY</sequence>
<dbReference type="SUPFAM" id="SSF50494">
    <property type="entry name" value="Trypsin-like serine proteases"/>
    <property type="match status" value="1"/>
</dbReference>
<evidence type="ECO:0000256" key="5">
    <source>
        <dbReference type="ARBA" id="ARBA00022801"/>
    </source>
</evidence>
<dbReference type="GO" id="GO:0006508">
    <property type="term" value="P:proteolysis"/>
    <property type="evidence" value="ECO:0007669"/>
    <property type="project" value="UniProtKB-KW"/>
</dbReference>
<dbReference type="PROSITE" id="PS50507">
    <property type="entry name" value="RDRP_SSRNA_POS"/>
    <property type="match status" value="1"/>
</dbReference>
<evidence type="ECO:0000256" key="4">
    <source>
        <dbReference type="ARBA" id="ARBA00022741"/>
    </source>
</evidence>
<dbReference type="Pfam" id="PF00680">
    <property type="entry name" value="RdRP_1"/>
    <property type="match status" value="1"/>
</dbReference>
<dbReference type="InterPro" id="IPR007094">
    <property type="entry name" value="RNA-dir_pol_PSvirus"/>
</dbReference>
<evidence type="ECO:0000259" key="11">
    <source>
        <dbReference type="PROSITE" id="PS51218"/>
    </source>
</evidence>
<dbReference type="SUPFAM" id="SSF56672">
    <property type="entry name" value="DNA/RNA polymerases"/>
    <property type="match status" value="1"/>
</dbReference>
<keyword evidence="8" id="KW-0693">Viral RNA replication</keyword>
<evidence type="ECO:0000256" key="6">
    <source>
        <dbReference type="ARBA" id="ARBA00022807"/>
    </source>
</evidence>
<name>A0A1L3KGZ8_9VIRU</name>